<dbReference type="Proteomes" id="UP000193648">
    <property type="component" value="Unassembled WGS sequence"/>
</dbReference>
<comment type="caution">
    <text evidence="1">The sequence shown here is derived from an EMBL/GenBank/DDBJ whole genome shotgun (WGS) entry which is preliminary data.</text>
</comment>
<dbReference type="EMBL" id="MCFF01000028">
    <property type="protein sequence ID" value="ORZ11324.1"/>
    <property type="molecule type" value="Genomic_DNA"/>
</dbReference>
<dbReference type="InParanoid" id="A0A1Y2GK48"/>
<evidence type="ECO:0000313" key="2">
    <source>
        <dbReference type="Proteomes" id="UP000193648"/>
    </source>
</evidence>
<reference evidence="1 2" key="1">
    <citation type="submission" date="2016-07" db="EMBL/GenBank/DDBJ databases">
        <title>Pervasive Adenine N6-methylation of Active Genes in Fungi.</title>
        <authorList>
            <consortium name="DOE Joint Genome Institute"/>
            <person name="Mondo S.J."/>
            <person name="Dannebaum R.O."/>
            <person name="Kuo R.C."/>
            <person name="Labutti K."/>
            <person name="Haridas S."/>
            <person name="Kuo A."/>
            <person name="Salamov A."/>
            <person name="Ahrendt S.R."/>
            <person name="Lipzen A."/>
            <person name="Sullivan W."/>
            <person name="Andreopoulos W.B."/>
            <person name="Clum A."/>
            <person name="Lindquist E."/>
            <person name="Daum C."/>
            <person name="Ramamoorthy G.K."/>
            <person name="Gryganskyi A."/>
            <person name="Culley D."/>
            <person name="Magnuson J.K."/>
            <person name="James T.Y."/>
            <person name="O'Malley M.A."/>
            <person name="Stajich J.E."/>
            <person name="Spatafora J.W."/>
            <person name="Visel A."/>
            <person name="Grigoriev I.V."/>
        </authorList>
    </citation>
    <scope>NUCLEOTIDE SEQUENCE [LARGE SCALE GENOMIC DNA]</scope>
    <source>
        <strain evidence="1 2">NRRL 3116</strain>
    </source>
</reference>
<proteinExistence type="predicted"/>
<protein>
    <submittedName>
        <fullName evidence="1">Uncharacterized protein</fullName>
    </submittedName>
</protein>
<dbReference type="OrthoDB" id="2423903at2759"/>
<name>A0A1Y2GK48_9FUNG</name>
<sequence length="260" mass="29766">MAYSTHAAVQAHQAVVEGFGEALDPSNSVLLFDGGQALVKEQTHTERDRSRSVSLKKAKDYIRTFQGRCDQDYSIQKKYHLDTKRHPNRGFEWRNRQKGAVAANLEAKGRSVDICSLEADLEMAGEYMKGDVCLTRDRGALEYEGIQTIWWMIPRPSVHRAQANTSSSYGLSLGPAVHFDYVLLSSWYQGLCRQQHRTTQLRQAHEVEIGRHEVCFAKRFKYNRYRTVTGPADQHNNQATATPKSRLDIGYRQQRLNFMI</sequence>
<dbReference type="GeneID" id="33570768"/>
<organism evidence="1 2">
    <name type="scientific">Lobosporangium transversale</name>
    <dbReference type="NCBI Taxonomy" id="64571"/>
    <lineage>
        <taxon>Eukaryota</taxon>
        <taxon>Fungi</taxon>
        <taxon>Fungi incertae sedis</taxon>
        <taxon>Mucoromycota</taxon>
        <taxon>Mortierellomycotina</taxon>
        <taxon>Mortierellomycetes</taxon>
        <taxon>Mortierellales</taxon>
        <taxon>Mortierellaceae</taxon>
        <taxon>Lobosporangium</taxon>
    </lineage>
</organism>
<keyword evidence="2" id="KW-1185">Reference proteome</keyword>
<accession>A0A1Y2GK48</accession>
<dbReference type="RefSeq" id="XP_021879639.1">
    <property type="nucleotide sequence ID" value="XM_022028925.1"/>
</dbReference>
<dbReference type="AlphaFoldDB" id="A0A1Y2GK48"/>
<evidence type="ECO:0000313" key="1">
    <source>
        <dbReference type="EMBL" id="ORZ11324.1"/>
    </source>
</evidence>
<gene>
    <name evidence="1" type="ORF">BCR41DRAFT_397997</name>
</gene>